<name>A0A1Y5S2L4_9RHOB</name>
<dbReference type="InterPro" id="IPR036365">
    <property type="entry name" value="PGBD-like_sf"/>
</dbReference>
<dbReference type="OrthoDB" id="7861420at2"/>
<evidence type="ECO:0000313" key="3">
    <source>
        <dbReference type="EMBL" id="SLN30228.1"/>
    </source>
</evidence>
<accession>A0A1Y5S2L4</accession>
<dbReference type="RefSeq" id="WP_085891659.1">
    <property type="nucleotide sequence ID" value="NZ_FWFL01000003.1"/>
</dbReference>
<feature type="domain" description="Peptidoglycan binding-like" evidence="2">
    <location>
        <begin position="110"/>
        <end position="156"/>
    </location>
</feature>
<keyword evidence="4" id="KW-1185">Reference proteome</keyword>
<sequence length="171" mass="18482">MIRPAPLFLTALVLAACQSALPRPFKPEVVQLLDQEPQYPRPGTCWEKSSIPDAGAPLTGRMWEIPSSSGTNGSDVKPAADDAELQESDFEARKDIWFETPCREVLTPEFIASLQRALKARNLYAGPVTGEYGTQTSAAVYSYQAPQGLQTGVLSIAAARQMGLVAILAPY</sequence>
<dbReference type="AlphaFoldDB" id="A0A1Y5S2L4"/>
<proteinExistence type="predicted"/>
<dbReference type="Gene3D" id="1.10.101.10">
    <property type="entry name" value="PGBD-like superfamily/PGBD"/>
    <property type="match status" value="1"/>
</dbReference>
<organism evidence="3 4">
    <name type="scientific">Roseovarius litorisediminis</name>
    <dbReference type="NCBI Taxonomy" id="1312363"/>
    <lineage>
        <taxon>Bacteria</taxon>
        <taxon>Pseudomonadati</taxon>
        <taxon>Pseudomonadota</taxon>
        <taxon>Alphaproteobacteria</taxon>
        <taxon>Rhodobacterales</taxon>
        <taxon>Roseobacteraceae</taxon>
        <taxon>Roseovarius</taxon>
    </lineage>
</organism>
<dbReference type="SUPFAM" id="SSF47090">
    <property type="entry name" value="PGBD-like"/>
    <property type="match status" value="1"/>
</dbReference>
<dbReference type="Pfam" id="PF01471">
    <property type="entry name" value="PG_binding_1"/>
    <property type="match status" value="1"/>
</dbReference>
<evidence type="ECO:0000313" key="4">
    <source>
        <dbReference type="Proteomes" id="UP000193827"/>
    </source>
</evidence>
<dbReference type="InterPro" id="IPR002477">
    <property type="entry name" value="Peptidoglycan-bd-like"/>
</dbReference>
<gene>
    <name evidence="3" type="ORF">PEL8287_01404</name>
</gene>
<feature type="region of interest" description="Disordered" evidence="1">
    <location>
        <begin position="63"/>
        <end position="84"/>
    </location>
</feature>
<dbReference type="PROSITE" id="PS51257">
    <property type="entry name" value="PROKAR_LIPOPROTEIN"/>
    <property type="match status" value="1"/>
</dbReference>
<reference evidence="3 4" key="1">
    <citation type="submission" date="2017-03" db="EMBL/GenBank/DDBJ databases">
        <authorList>
            <person name="Afonso C.L."/>
            <person name="Miller P.J."/>
            <person name="Scott M.A."/>
            <person name="Spackman E."/>
            <person name="Goraichik I."/>
            <person name="Dimitrov K.M."/>
            <person name="Suarez D.L."/>
            <person name="Swayne D.E."/>
        </authorList>
    </citation>
    <scope>NUCLEOTIDE SEQUENCE [LARGE SCALE GENOMIC DNA]</scope>
    <source>
        <strain evidence="3 4">CECT 8287</strain>
    </source>
</reference>
<dbReference type="InterPro" id="IPR036366">
    <property type="entry name" value="PGBDSf"/>
</dbReference>
<evidence type="ECO:0000256" key="1">
    <source>
        <dbReference type="SAM" id="MobiDB-lite"/>
    </source>
</evidence>
<dbReference type="EMBL" id="FWFL01000003">
    <property type="protein sequence ID" value="SLN30228.1"/>
    <property type="molecule type" value="Genomic_DNA"/>
</dbReference>
<protein>
    <submittedName>
        <fullName evidence="3">Putative peptidoglycan binding domain protein</fullName>
    </submittedName>
</protein>
<evidence type="ECO:0000259" key="2">
    <source>
        <dbReference type="Pfam" id="PF01471"/>
    </source>
</evidence>
<dbReference type="Proteomes" id="UP000193827">
    <property type="component" value="Unassembled WGS sequence"/>
</dbReference>